<evidence type="ECO:0000313" key="3">
    <source>
        <dbReference type="Proteomes" id="UP000815325"/>
    </source>
</evidence>
<name>A0ABQ7GQ66_DUNSA</name>
<feature type="region of interest" description="Disordered" evidence="1">
    <location>
        <begin position="22"/>
        <end position="158"/>
    </location>
</feature>
<sequence>MKGLLCSHGPCAYTPLQEVLYRLPSEPQQEQEHSSSHTAQLGLQRGGWEAASEAMEVDSGNTMSEGSGKESESEAGVPGSMSTSNSDGDEKDSKSSGEQGSTANSGSKGDEEDSRSSSSSSSSSSSKEDDKWSVETQASSDQEAPFDDDALHSGETGGTENMAALQSLLIRAGTRQSEANYETLILASTLSSVLLGQGASSPPMQQLLVADGRLVIAGAVHHSSWAADGVGSSSSSSSSSSNGHESKSNGGSCSNSSNDKTISGCAALAGTEIGMPSAERQNVAPHTPVAVLLVRPEDFCQTLPTDTESSGVNGSRSQLQQQELQPTPMGDLVLRRWLLRAAGVRVVEVAEAEWAAVMKHEAAASLLISEALQQQQQK</sequence>
<feature type="region of interest" description="Disordered" evidence="1">
    <location>
        <begin position="226"/>
        <end position="258"/>
    </location>
</feature>
<evidence type="ECO:0000313" key="2">
    <source>
        <dbReference type="EMBL" id="KAF5836736.1"/>
    </source>
</evidence>
<dbReference type="EMBL" id="MU069645">
    <property type="protein sequence ID" value="KAF5836736.1"/>
    <property type="molecule type" value="Genomic_DNA"/>
</dbReference>
<evidence type="ECO:0000256" key="1">
    <source>
        <dbReference type="SAM" id="MobiDB-lite"/>
    </source>
</evidence>
<comment type="caution">
    <text evidence="2">The sequence shown here is derived from an EMBL/GenBank/DDBJ whole genome shotgun (WGS) entry which is preliminary data.</text>
</comment>
<organism evidence="2 3">
    <name type="scientific">Dunaliella salina</name>
    <name type="common">Green alga</name>
    <name type="synonym">Protococcus salinus</name>
    <dbReference type="NCBI Taxonomy" id="3046"/>
    <lineage>
        <taxon>Eukaryota</taxon>
        <taxon>Viridiplantae</taxon>
        <taxon>Chlorophyta</taxon>
        <taxon>core chlorophytes</taxon>
        <taxon>Chlorophyceae</taxon>
        <taxon>CS clade</taxon>
        <taxon>Chlamydomonadales</taxon>
        <taxon>Dunaliellaceae</taxon>
        <taxon>Dunaliella</taxon>
    </lineage>
</organism>
<keyword evidence="3" id="KW-1185">Reference proteome</keyword>
<accession>A0ABQ7GQ66</accession>
<gene>
    <name evidence="2" type="ORF">DUNSADRAFT_5525</name>
</gene>
<reference evidence="2" key="1">
    <citation type="submission" date="2017-08" db="EMBL/GenBank/DDBJ databases">
        <authorList>
            <person name="Polle J.E."/>
            <person name="Barry K."/>
            <person name="Cushman J."/>
            <person name="Schmutz J."/>
            <person name="Tran D."/>
            <person name="Hathwaick L.T."/>
            <person name="Yim W.C."/>
            <person name="Jenkins J."/>
            <person name="Mckie-Krisberg Z.M."/>
            <person name="Prochnik S."/>
            <person name="Lindquist E."/>
            <person name="Dockter R.B."/>
            <person name="Adam C."/>
            <person name="Molina H."/>
            <person name="Bunkerborg J."/>
            <person name="Jin E."/>
            <person name="Buchheim M."/>
            <person name="Magnuson J."/>
        </authorList>
    </citation>
    <scope>NUCLEOTIDE SEQUENCE</scope>
    <source>
        <strain evidence="2">CCAP 19/18</strain>
    </source>
</reference>
<protein>
    <recommendedName>
        <fullName evidence="4">Encoded protein</fullName>
    </recommendedName>
</protein>
<evidence type="ECO:0008006" key="4">
    <source>
        <dbReference type="Google" id="ProtNLM"/>
    </source>
</evidence>
<proteinExistence type="predicted"/>
<feature type="compositionally biased region" description="Low complexity" evidence="1">
    <location>
        <begin position="116"/>
        <end position="125"/>
    </location>
</feature>
<dbReference type="Proteomes" id="UP000815325">
    <property type="component" value="Unassembled WGS sequence"/>
</dbReference>